<feature type="binding site" evidence="9">
    <location>
        <position position="183"/>
    </location>
    <ligand>
        <name>Zn(2+)</name>
        <dbReference type="ChEBI" id="CHEBI:29105"/>
        <label>2</label>
    </ligand>
</feature>
<reference evidence="13 14" key="1">
    <citation type="journal article" date="2019" name="Int. J. Syst. Evol. Microbiol.">
        <title>The Global Catalogue of Microorganisms (GCM) 10K type strain sequencing project: providing services to taxonomists for standard genome sequencing and annotation.</title>
        <authorList>
            <consortium name="The Broad Institute Genomics Platform"/>
            <consortium name="The Broad Institute Genome Sequencing Center for Infectious Disease"/>
            <person name="Wu L."/>
            <person name="Ma J."/>
        </authorList>
    </citation>
    <scope>NUCLEOTIDE SEQUENCE [LARGE SCALE GENOMIC DNA]</scope>
    <source>
        <strain evidence="13 14">JCM 10671</strain>
    </source>
</reference>
<dbReference type="CDD" id="cd10719">
    <property type="entry name" value="DnaJ_zf"/>
    <property type="match status" value="1"/>
</dbReference>
<dbReference type="InterPro" id="IPR001305">
    <property type="entry name" value="HSP_DnaJ_Cys-rich_dom"/>
</dbReference>
<dbReference type="PROSITE" id="PS00636">
    <property type="entry name" value="DNAJ_1"/>
    <property type="match status" value="1"/>
</dbReference>
<keyword evidence="3 9" id="KW-0479">Metal-binding</keyword>
<dbReference type="PANTHER" id="PTHR43096:SF48">
    <property type="entry name" value="CHAPERONE PROTEIN DNAJ"/>
    <property type="match status" value="1"/>
</dbReference>
<comment type="caution">
    <text evidence="13">The sequence shown here is derived from an EMBL/GenBank/DDBJ whole genome shotgun (WGS) entry which is preliminary data.</text>
</comment>
<evidence type="ECO:0000313" key="14">
    <source>
        <dbReference type="Proteomes" id="UP001500957"/>
    </source>
</evidence>
<keyword evidence="4 9" id="KW-0677">Repeat</keyword>
<keyword evidence="7 9" id="KW-0346">Stress response</keyword>
<evidence type="ECO:0000313" key="13">
    <source>
        <dbReference type="EMBL" id="GAA0625140.1"/>
    </source>
</evidence>
<protein>
    <recommendedName>
        <fullName evidence="9">Chaperone protein DnaJ</fullName>
    </recommendedName>
</protein>
<feature type="domain" description="CR-type" evidence="12">
    <location>
        <begin position="127"/>
        <end position="209"/>
    </location>
</feature>
<evidence type="ECO:0000256" key="6">
    <source>
        <dbReference type="ARBA" id="ARBA00022833"/>
    </source>
</evidence>
<evidence type="ECO:0000256" key="4">
    <source>
        <dbReference type="ARBA" id="ARBA00022737"/>
    </source>
</evidence>
<keyword evidence="8 9" id="KW-0143">Chaperone</keyword>
<evidence type="ECO:0000259" key="12">
    <source>
        <dbReference type="PROSITE" id="PS51188"/>
    </source>
</evidence>
<comment type="subcellular location">
    <subcellularLocation>
        <location evidence="9">Cytoplasm</location>
    </subcellularLocation>
</comment>
<dbReference type="SUPFAM" id="SSF46565">
    <property type="entry name" value="Chaperone J-domain"/>
    <property type="match status" value="1"/>
</dbReference>
<evidence type="ECO:0000256" key="3">
    <source>
        <dbReference type="ARBA" id="ARBA00022723"/>
    </source>
</evidence>
<comment type="function">
    <text evidence="9">Participates actively in the response to hyperosmotic and heat shock by preventing the aggregation of stress-denatured proteins and by disaggregating proteins, also in an autonomous, DnaK-independent fashion. Unfolded proteins bind initially to DnaJ; upon interaction with the DnaJ-bound protein, DnaK hydrolyzes its bound ATP, resulting in the formation of a stable complex. GrpE releases ADP from DnaK; ATP binding to DnaK triggers the release of the substrate protein, thus completing the reaction cycle. Several rounds of ATP-dependent interactions between DnaJ, DnaK and GrpE are required for fully efficient folding. Also involved, together with DnaK and GrpE, in the DNA replication of plasmids through activation of initiation proteins.</text>
</comment>
<comment type="domain">
    <text evidence="9">The J domain is necessary and sufficient to stimulate DnaK ATPase activity. Zinc center 1 plays an important role in the autonomous, DnaK-independent chaperone activity of DnaJ. Zinc center 2 is essential for interaction with DnaK and for DnaJ activity.</text>
</comment>
<feature type="binding site" evidence="9">
    <location>
        <position position="160"/>
    </location>
    <ligand>
        <name>Zn(2+)</name>
        <dbReference type="ChEBI" id="CHEBI:29105"/>
        <label>2</label>
    </ligand>
</feature>
<dbReference type="InterPro" id="IPR036869">
    <property type="entry name" value="J_dom_sf"/>
</dbReference>
<keyword evidence="1 9" id="KW-0963">Cytoplasm</keyword>
<dbReference type="NCBIfam" id="TIGR02349">
    <property type="entry name" value="DnaJ_bact"/>
    <property type="match status" value="1"/>
</dbReference>
<dbReference type="CDD" id="cd10747">
    <property type="entry name" value="DnaJ_C"/>
    <property type="match status" value="1"/>
</dbReference>
<feature type="binding site" evidence="9">
    <location>
        <position position="197"/>
    </location>
    <ligand>
        <name>Zn(2+)</name>
        <dbReference type="ChEBI" id="CHEBI:29105"/>
        <label>1</label>
    </ligand>
</feature>
<feature type="repeat" description="CXXCXGXG motif" evidence="9">
    <location>
        <begin position="157"/>
        <end position="164"/>
    </location>
</feature>
<comment type="cofactor">
    <cofactor evidence="9">
        <name>Zn(2+)</name>
        <dbReference type="ChEBI" id="CHEBI:29105"/>
    </cofactor>
    <text evidence="9">Binds 2 Zn(2+) ions per monomer.</text>
</comment>
<evidence type="ECO:0000256" key="10">
    <source>
        <dbReference type="PROSITE-ProRule" id="PRU00546"/>
    </source>
</evidence>
<gene>
    <name evidence="13" type="primary">dnaJ_1</name>
    <name evidence="9" type="synonym">dnaJ</name>
    <name evidence="13" type="ORF">GCM10009547_30470</name>
</gene>
<keyword evidence="6 9" id="KW-0862">Zinc</keyword>
<dbReference type="Proteomes" id="UP001500957">
    <property type="component" value="Unassembled WGS sequence"/>
</dbReference>
<dbReference type="CDD" id="cd06257">
    <property type="entry name" value="DnaJ"/>
    <property type="match status" value="1"/>
</dbReference>
<dbReference type="Gene3D" id="2.60.260.20">
    <property type="entry name" value="Urease metallochaperone UreE, N-terminal domain"/>
    <property type="match status" value="2"/>
</dbReference>
<dbReference type="InterPro" id="IPR036410">
    <property type="entry name" value="HSP_DnaJ_Cys-rich_dom_sf"/>
</dbReference>
<dbReference type="InterPro" id="IPR012724">
    <property type="entry name" value="DnaJ"/>
</dbReference>
<comment type="similarity">
    <text evidence="9">Belongs to the DnaJ family.</text>
</comment>
<evidence type="ECO:0000256" key="8">
    <source>
        <dbReference type="ARBA" id="ARBA00023186"/>
    </source>
</evidence>
<dbReference type="InterPro" id="IPR002939">
    <property type="entry name" value="DnaJ_C"/>
</dbReference>
<dbReference type="InterPro" id="IPR001623">
    <property type="entry name" value="DnaJ_domain"/>
</dbReference>
<dbReference type="PRINTS" id="PR00625">
    <property type="entry name" value="JDOMAIN"/>
</dbReference>
<dbReference type="NCBIfam" id="NF008035">
    <property type="entry name" value="PRK10767.1"/>
    <property type="match status" value="1"/>
</dbReference>
<dbReference type="Gene3D" id="2.10.230.10">
    <property type="entry name" value="Heat shock protein DnaJ, cysteine-rich domain"/>
    <property type="match status" value="1"/>
</dbReference>
<keyword evidence="14" id="KW-1185">Reference proteome</keyword>
<evidence type="ECO:0000259" key="11">
    <source>
        <dbReference type="PROSITE" id="PS50076"/>
    </source>
</evidence>
<keyword evidence="2 9" id="KW-0235">DNA replication</keyword>
<comment type="subunit">
    <text evidence="9">Homodimer.</text>
</comment>
<sequence length="375" mass="39899">MADYYGVLGVSRDASPDEIKKAYRKLARELHPDVNPAPDAAERFKEVTAAYEVLSDPQKRQMFDLGADPLQPGGGGGNPFGGAGFGFGDIMDAFFGGGQTRGPRSRVQRGQDALLRLEIPLADAAFGTTRELTLDTAVVCNRCGGDGCAPGSEPVTCDICHGRGEISSVQRSFLGQVMTSRPCNQCRGYGTVIPSPCPECAGEGRVRSRRTLKVKIPAGVDTGTRIQLSGEGEVGPGGGPPGDLYVEIIEAPHPHFTRQGDDLHVQVRLPMTAAALGASLPIETLDGPFQLNVKPGTQSGHLERVPARGVPHLRGSGRGDLIVHVEVVTPTKLDAEQEKLLRELARLRGEEHPTGDLSTGQPNVFSKIRDIFGGR</sequence>
<dbReference type="Gene3D" id="1.10.287.110">
    <property type="entry name" value="DnaJ domain"/>
    <property type="match status" value="1"/>
</dbReference>
<accession>A0ABN1H070</accession>
<dbReference type="PANTHER" id="PTHR43096">
    <property type="entry name" value="DNAJ HOMOLOG 1, MITOCHONDRIAL-RELATED"/>
    <property type="match status" value="1"/>
</dbReference>
<dbReference type="InterPro" id="IPR018253">
    <property type="entry name" value="DnaJ_domain_CS"/>
</dbReference>
<dbReference type="HAMAP" id="MF_01152">
    <property type="entry name" value="DnaJ"/>
    <property type="match status" value="1"/>
</dbReference>
<feature type="binding site" evidence="9">
    <location>
        <position position="140"/>
    </location>
    <ligand>
        <name>Zn(2+)</name>
        <dbReference type="ChEBI" id="CHEBI:29105"/>
        <label>1</label>
    </ligand>
</feature>
<dbReference type="InterPro" id="IPR008971">
    <property type="entry name" value="HSP40/DnaJ_pept-bd"/>
</dbReference>
<dbReference type="PROSITE" id="PS50076">
    <property type="entry name" value="DNAJ_2"/>
    <property type="match status" value="1"/>
</dbReference>
<dbReference type="SUPFAM" id="SSF57938">
    <property type="entry name" value="DnaJ/Hsp40 cysteine-rich domain"/>
    <property type="match status" value="1"/>
</dbReference>
<evidence type="ECO:0000256" key="1">
    <source>
        <dbReference type="ARBA" id="ARBA00022490"/>
    </source>
</evidence>
<proteinExistence type="inferred from homology"/>
<dbReference type="Pfam" id="PF00226">
    <property type="entry name" value="DnaJ"/>
    <property type="match status" value="1"/>
</dbReference>
<feature type="domain" description="J" evidence="11">
    <location>
        <begin position="3"/>
        <end position="67"/>
    </location>
</feature>
<feature type="binding site" evidence="9">
    <location>
        <position position="143"/>
    </location>
    <ligand>
        <name>Zn(2+)</name>
        <dbReference type="ChEBI" id="CHEBI:29105"/>
        <label>1</label>
    </ligand>
</feature>
<evidence type="ECO:0000256" key="2">
    <source>
        <dbReference type="ARBA" id="ARBA00022705"/>
    </source>
</evidence>
<feature type="repeat" description="CXXCXGXG motif" evidence="9">
    <location>
        <begin position="183"/>
        <end position="190"/>
    </location>
</feature>
<evidence type="ECO:0000256" key="5">
    <source>
        <dbReference type="ARBA" id="ARBA00022771"/>
    </source>
</evidence>
<feature type="binding site" evidence="9">
    <location>
        <position position="157"/>
    </location>
    <ligand>
        <name>Zn(2+)</name>
        <dbReference type="ChEBI" id="CHEBI:29105"/>
        <label>2</label>
    </ligand>
</feature>
<organism evidence="13 14">
    <name type="scientific">Sporichthya brevicatena</name>
    <dbReference type="NCBI Taxonomy" id="171442"/>
    <lineage>
        <taxon>Bacteria</taxon>
        <taxon>Bacillati</taxon>
        <taxon>Actinomycetota</taxon>
        <taxon>Actinomycetes</taxon>
        <taxon>Sporichthyales</taxon>
        <taxon>Sporichthyaceae</taxon>
        <taxon>Sporichthya</taxon>
    </lineage>
</organism>
<dbReference type="RefSeq" id="WP_344606225.1">
    <property type="nucleotide sequence ID" value="NZ_BAAAHE010000025.1"/>
</dbReference>
<dbReference type="SMART" id="SM00271">
    <property type="entry name" value="DnaJ"/>
    <property type="match status" value="1"/>
</dbReference>
<dbReference type="Pfam" id="PF01556">
    <property type="entry name" value="DnaJ_C"/>
    <property type="match status" value="1"/>
</dbReference>
<evidence type="ECO:0000256" key="9">
    <source>
        <dbReference type="HAMAP-Rule" id="MF_01152"/>
    </source>
</evidence>
<keyword evidence="5 9" id="KW-0863">Zinc-finger</keyword>
<feature type="repeat" description="CXXCXGXG motif" evidence="9">
    <location>
        <begin position="140"/>
        <end position="147"/>
    </location>
</feature>
<feature type="binding site" evidence="9">
    <location>
        <position position="186"/>
    </location>
    <ligand>
        <name>Zn(2+)</name>
        <dbReference type="ChEBI" id="CHEBI:29105"/>
        <label>2</label>
    </ligand>
</feature>
<dbReference type="PROSITE" id="PS51188">
    <property type="entry name" value="ZF_CR"/>
    <property type="match status" value="1"/>
</dbReference>
<dbReference type="SUPFAM" id="SSF49493">
    <property type="entry name" value="HSP40/DnaJ peptide-binding domain"/>
    <property type="match status" value="2"/>
</dbReference>
<feature type="repeat" description="CXXCXGXG motif" evidence="9">
    <location>
        <begin position="197"/>
        <end position="204"/>
    </location>
</feature>
<dbReference type="Pfam" id="PF00684">
    <property type="entry name" value="DnaJ_CXXCXGXG"/>
    <property type="match status" value="1"/>
</dbReference>
<dbReference type="EMBL" id="BAAAHE010000025">
    <property type="protein sequence ID" value="GAA0625140.1"/>
    <property type="molecule type" value="Genomic_DNA"/>
</dbReference>
<dbReference type="NCBIfam" id="NF010871">
    <property type="entry name" value="PRK14278.1"/>
    <property type="match status" value="1"/>
</dbReference>
<feature type="binding site" evidence="9">
    <location>
        <position position="200"/>
    </location>
    <ligand>
        <name>Zn(2+)</name>
        <dbReference type="ChEBI" id="CHEBI:29105"/>
        <label>1</label>
    </ligand>
</feature>
<evidence type="ECO:0000256" key="7">
    <source>
        <dbReference type="ARBA" id="ARBA00023016"/>
    </source>
</evidence>
<name>A0ABN1H070_9ACTN</name>
<feature type="zinc finger region" description="CR-type" evidence="10">
    <location>
        <begin position="127"/>
        <end position="209"/>
    </location>
</feature>